<keyword evidence="1" id="KW-0479">Metal-binding</keyword>
<keyword evidence="7" id="KW-1185">Reference proteome</keyword>
<evidence type="ECO:0000256" key="3">
    <source>
        <dbReference type="ARBA" id="ARBA00022833"/>
    </source>
</evidence>
<dbReference type="Pfam" id="PF01363">
    <property type="entry name" value="FYVE"/>
    <property type="match status" value="1"/>
</dbReference>
<dbReference type="PANTHER" id="PTHR15629">
    <property type="entry name" value="SH3YL1 PROTEIN"/>
    <property type="match status" value="1"/>
</dbReference>
<name>A0AAV0U872_HYABA</name>
<dbReference type="SMART" id="SM00064">
    <property type="entry name" value="FYVE"/>
    <property type="match status" value="1"/>
</dbReference>
<organism evidence="6 7">
    <name type="scientific">Hyaloperonospora brassicae</name>
    <name type="common">Brassica downy mildew</name>
    <name type="synonym">Peronospora brassicae</name>
    <dbReference type="NCBI Taxonomy" id="162125"/>
    <lineage>
        <taxon>Eukaryota</taxon>
        <taxon>Sar</taxon>
        <taxon>Stramenopiles</taxon>
        <taxon>Oomycota</taxon>
        <taxon>Peronosporomycetes</taxon>
        <taxon>Peronosporales</taxon>
        <taxon>Peronosporaceae</taxon>
        <taxon>Hyaloperonospora</taxon>
    </lineage>
</organism>
<evidence type="ECO:0000259" key="5">
    <source>
        <dbReference type="PROSITE" id="PS50178"/>
    </source>
</evidence>
<keyword evidence="2 4" id="KW-0863">Zinc-finger</keyword>
<dbReference type="GO" id="GO:0008270">
    <property type="term" value="F:zinc ion binding"/>
    <property type="evidence" value="ECO:0007669"/>
    <property type="project" value="UniProtKB-KW"/>
</dbReference>
<dbReference type="InterPro" id="IPR013083">
    <property type="entry name" value="Znf_RING/FYVE/PHD"/>
</dbReference>
<dbReference type="InterPro" id="IPR007461">
    <property type="entry name" value="Ysc84_actin-binding"/>
</dbReference>
<reference evidence="6" key="1">
    <citation type="submission" date="2022-12" db="EMBL/GenBank/DDBJ databases">
        <authorList>
            <person name="Webb A."/>
        </authorList>
    </citation>
    <scope>NUCLEOTIDE SEQUENCE</scope>
    <source>
        <strain evidence="6">Hp1</strain>
    </source>
</reference>
<dbReference type="PROSITE" id="PS50178">
    <property type="entry name" value="ZF_FYVE"/>
    <property type="match status" value="1"/>
</dbReference>
<dbReference type="EMBL" id="CANTFL010001078">
    <property type="protein sequence ID" value="CAI5731139.1"/>
    <property type="molecule type" value="Genomic_DNA"/>
</dbReference>
<evidence type="ECO:0000256" key="4">
    <source>
        <dbReference type="PROSITE-ProRule" id="PRU00091"/>
    </source>
</evidence>
<evidence type="ECO:0000313" key="6">
    <source>
        <dbReference type="EMBL" id="CAI5731139.1"/>
    </source>
</evidence>
<dbReference type="SUPFAM" id="SSF57903">
    <property type="entry name" value="FYVE/PHD zinc finger"/>
    <property type="match status" value="1"/>
</dbReference>
<dbReference type="InterPro" id="IPR017455">
    <property type="entry name" value="Znf_FYVE-rel"/>
</dbReference>
<evidence type="ECO:0000256" key="1">
    <source>
        <dbReference type="ARBA" id="ARBA00022723"/>
    </source>
</evidence>
<comment type="caution">
    <text evidence="6">The sequence shown here is derived from an EMBL/GenBank/DDBJ whole genome shotgun (WGS) entry which is preliminary data.</text>
</comment>
<sequence>METQVGTPQPLAVTVRWIPDAEVSLCCNCELLFDWMHRKHHCRYCGNVFCDRCTLQRSLIPEHQILSGSECKYLAVNAHNPQRVCDKCYARLEPQQEELRITMSHAVQATEVKVATSQRLVSSPYSYTLKEEIVKATYSLKNFTSSGSVKNQSIPLPLLTHAKGIAFLTVIKMGFVFTGRMGTGLVAARLADGRWSAPSAIATAGVGWGAQIGGEITDFVIILNTQRAVEAFCASGQVNLGAELGVSAGPVGRVASGVLEASSAMDVAPCYSYSYSKGLFAGISLEGSVILARPDINRSFYGKAVSVADLLGGVESPPVAAAPLYDAIRGATESPANAGTRVVLSSPILD</sequence>
<dbReference type="Proteomes" id="UP001162031">
    <property type="component" value="Unassembled WGS sequence"/>
</dbReference>
<dbReference type="FunFam" id="3.30.40.10:FF:000679">
    <property type="entry name" value="SH3 domain-containing protein"/>
    <property type="match status" value="1"/>
</dbReference>
<accession>A0AAV0U872</accession>
<dbReference type="InterPro" id="IPR000306">
    <property type="entry name" value="Znf_FYVE"/>
</dbReference>
<dbReference type="PANTHER" id="PTHR15629:SF2">
    <property type="entry name" value="SH3 DOMAIN-CONTAINING YSC84-LIKE PROTEIN 1"/>
    <property type="match status" value="1"/>
</dbReference>
<dbReference type="AlphaFoldDB" id="A0AAV0U872"/>
<evidence type="ECO:0000256" key="2">
    <source>
        <dbReference type="ARBA" id="ARBA00022771"/>
    </source>
</evidence>
<dbReference type="InterPro" id="IPR011011">
    <property type="entry name" value="Znf_FYVE_PHD"/>
</dbReference>
<evidence type="ECO:0000313" key="7">
    <source>
        <dbReference type="Proteomes" id="UP001162031"/>
    </source>
</evidence>
<feature type="domain" description="FYVE-type" evidence="5">
    <location>
        <begin position="20"/>
        <end position="93"/>
    </location>
</feature>
<dbReference type="CDD" id="cd11526">
    <property type="entry name" value="SYLF_FYVE"/>
    <property type="match status" value="1"/>
</dbReference>
<dbReference type="InterPro" id="IPR051702">
    <property type="entry name" value="SH3_domain_YSC84-like"/>
</dbReference>
<protein>
    <recommendedName>
        <fullName evidence="5">FYVE-type domain-containing protein</fullName>
    </recommendedName>
</protein>
<gene>
    <name evidence="6" type="ORF">HBR001_LOCUS5084</name>
</gene>
<dbReference type="GO" id="GO:0035091">
    <property type="term" value="F:phosphatidylinositol binding"/>
    <property type="evidence" value="ECO:0007669"/>
    <property type="project" value="TreeGrafter"/>
</dbReference>
<proteinExistence type="predicted"/>
<dbReference type="Gene3D" id="3.30.40.10">
    <property type="entry name" value="Zinc/RING finger domain, C3HC4 (zinc finger)"/>
    <property type="match status" value="1"/>
</dbReference>
<keyword evidence="3" id="KW-0862">Zinc</keyword>
<dbReference type="Pfam" id="PF04366">
    <property type="entry name" value="Ysc84"/>
    <property type="match status" value="1"/>
</dbReference>